<reference evidence="2 3" key="1">
    <citation type="journal article" date="2015" name="Nature">
        <title>rRNA introns, odd ribosomes, and small enigmatic genomes across a large radiation of phyla.</title>
        <authorList>
            <person name="Brown C.T."/>
            <person name="Hug L.A."/>
            <person name="Thomas B.C."/>
            <person name="Sharon I."/>
            <person name="Castelle C.J."/>
            <person name="Singh A."/>
            <person name="Wilkins M.J."/>
            <person name="Williams K.H."/>
            <person name="Banfield J.F."/>
        </authorList>
    </citation>
    <scope>NUCLEOTIDE SEQUENCE [LARGE SCALE GENOMIC DNA]</scope>
</reference>
<evidence type="ECO:0000313" key="3">
    <source>
        <dbReference type="Proteomes" id="UP000034324"/>
    </source>
</evidence>
<dbReference type="AlphaFoldDB" id="A0A0G0KTQ8"/>
<protein>
    <submittedName>
        <fullName evidence="2">Uncharacterized protein</fullName>
    </submittedName>
</protein>
<gene>
    <name evidence="2" type="ORF">US99_C0008G0009</name>
</gene>
<dbReference type="EMBL" id="LBVC01000008">
    <property type="protein sequence ID" value="KKQ78920.1"/>
    <property type="molecule type" value="Genomic_DNA"/>
</dbReference>
<comment type="caution">
    <text evidence="2">The sequence shown here is derived from an EMBL/GenBank/DDBJ whole genome shotgun (WGS) entry which is preliminary data.</text>
</comment>
<evidence type="ECO:0000256" key="1">
    <source>
        <dbReference type="SAM" id="Phobius"/>
    </source>
</evidence>
<sequence length="110" mass="11750">MESSPWLKLITIGLVLAALAVGYFLISGRFASNKTTKAPSSAEQQIEGVSQTAPQTVEPLPSPSNAYTRIVERNKSQVQVLPKTGSPAILISIISLSAIISGWGLRKFPQ</sequence>
<feature type="transmembrane region" description="Helical" evidence="1">
    <location>
        <begin position="85"/>
        <end position="105"/>
    </location>
</feature>
<keyword evidence="1" id="KW-1133">Transmembrane helix</keyword>
<proteinExistence type="predicted"/>
<name>A0A0G0KTQ8_9BACT</name>
<keyword evidence="1" id="KW-0812">Transmembrane</keyword>
<keyword evidence="1" id="KW-0472">Membrane</keyword>
<organism evidence="2 3">
    <name type="scientific">Candidatus Daviesbacteria bacterium GW2011_GWF2_38_6</name>
    <dbReference type="NCBI Taxonomy" id="1618432"/>
    <lineage>
        <taxon>Bacteria</taxon>
        <taxon>Candidatus Daviesiibacteriota</taxon>
    </lineage>
</organism>
<dbReference type="Proteomes" id="UP000034324">
    <property type="component" value="Unassembled WGS sequence"/>
</dbReference>
<evidence type="ECO:0000313" key="2">
    <source>
        <dbReference type="EMBL" id="KKQ78920.1"/>
    </source>
</evidence>
<feature type="transmembrane region" description="Helical" evidence="1">
    <location>
        <begin position="6"/>
        <end position="26"/>
    </location>
</feature>
<accession>A0A0G0KTQ8</accession>